<dbReference type="InterPro" id="IPR036509">
    <property type="entry name" value="Met_Sox_Rdtase_MsrA_sf"/>
</dbReference>
<feature type="domain" description="Peptide methionine sulphoxide reductase MsrA" evidence="5">
    <location>
        <begin position="55"/>
        <end position="206"/>
    </location>
</feature>
<evidence type="ECO:0000313" key="7">
    <source>
        <dbReference type="Proteomes" id="UP000248014"/>
    </source>
</evidence>
<evidence type="ECO:0000313" key="6">
    <source>
        <dbReference type="EMBL" id="PXW71331.1"/>
    </source>
</evidence>
<protein>
    <recommendedName>
        <fullName evidence="4">Peptide methionine sulfoxide reductase MsrA</fullName>
        <shortName evidence="4">Protein-methionine-S-oxide reductase</shortName>
        <ecNumber evidence="4">1.8.4.11</ecNumber>
    </recommendedName>
    <alternativeName>
        <fullName evidence="4">Peptide-methionine (S)-S-oxide reductase</fullName>
        <shortName evidence="4">Peptide Met(O) reductase</shortName>
    </alternativeName>
</protein>
<comment type="function">
    <text evidence="4">Has an important function as a repair enzyme for proteins that have been inactivated by oxidation. Catalyzes the reversible oxidation-reduction of methionine sulfoxide in proteins to methionine.</text>
</comment>
<keyword evidence="1 4" id="KW-0560">Oxidoreductase</keyword>
<comment type="catalytic activity">
    <reaction evidence="3 4">
        <text>[thioredoxin]-disulfide + L-methionine + H2O = L-methionine (S)-S-oxide + [thioredoxin]-dithiol</text>
        <dbReference type="Rhea" id="RHEA:19993"/>
        <dbReference type="Rhea" id="RHEA-COMP:10698"/>
        <dbReference type="Rhea" id="RHEA-COMP:10700"/>
        <dbReference type="ChEBI" id="CHEBI:15377"/>
        <dbReference type="ChEBI" id="CHEBI:29950"/>
        <dbReference type="ChEBI" id="CHEBI:50058"/>
        <dbReference type="ChEBI" id="CHEBI:57844"/>
        <dbReference type="ChEBI" id="CHEBI:58772"/>
        <dbReference type="EC" id="1.8.4.11"/>
    </reaction>
</comment>
<organism evidence="6 7">
    <name type="scientific">Blastomonas natatoria</name>
    <dbReference type="NCBI Taxonomy" id="34015"/>
    <lineage>
        <taxon>Bacteria</taxon>
        <taxon>Pseudomonadati</taxon>
        <taxon>Pseudomonadota</taxon>
        <taxon>Alphaproteobacteria</taxon>
        <taxon>Sphingomonadales</taxon>
        <taxon>Sphingomonadaceae</taxon>
        <taxon>Blastomonas</taxon>
    </lineage>
</organism>
<dbReference type="EMBL" id="QJJM01000013">
    <property type="protein sequence ID" value="PXW71331.1"/>
    <property type="molecule type" value="Genomic_DNA"/>
</dbReference>
<evidence type="ECO:0000256" key="4">
    <source>
        <dbReference type="HAMAP-Rule" id="MF_01401"/>
    </source>
</evidence>
<evidence type="ECO:0000256" key="2">
    <source>
        <dbReference type="ARBA" id="ARBA00047806"/>
    </source>
</evidence>
<comment type="caution">
    <text evidence="6">The sequence shown here is derived from an EMBL/GenBank/DDBJ whole genome shotgun (WGS) entry which is preliminary data.</text>
</comment>
<dbReference type="SUPFAM" id="SSF55068">
    <property type="entry name" value="Peptide methionine sulfoxide reductase"/>
    <property type="match status" value="1"/>
</dbReference>
<comment type="similarity">
    <text evidence="4">Belongs to the MsrA Met sulfoxide reductase family.</text>
</comment>
<dbReference type="PANTHER" id="PTHR43774">
    <property type="entry name" value="PEPTIDE METHIONINE SULFOXIDE REDUCTASE"/>
    <property type="match status" value="1"/>
</dbReference>
<evidence type="ECO:0000259" key="5">
    <source>
        <dbReference type="Pfam" id="PF01625"/>
    </source>
</evidence>
<accession>A0A2V3UW35</accession>
<gene>
    <name evidence="4" type="primary">msrA</name>
    <name evidence="6" type="ORF">C7451_11377</name>
</gene>
<feature type="active site" evidence="4">
    <location>
        <position position="61"/>
    </location>
</feature>
<proteinExistence type="inferred from homology"/>
<dbReference type="GO" id="GO:0008113">
    <property type="term" value="F:peptide-methionine (S)-S-oxide reductase activity"/>
    <property type="evidence" value="ECO:0007669"/>
    <property type="project" value="UniProtKB-UniRule"/>
</dbReference>
<dbReference type="RefSeq" id="WP_110299877.1">
    <property type="nucleotide sequence ID" value="NZ_QJJM01000013.1"/>
</dbReference>
<dbReference type="EC" id="1.8.4.11" evidence="4"/>
<dbReference type="GO" id="GO:0033744">
    <property type="term" value="F:L-methionine:thioredoxin-disulfide S-oxidoreductase activity"/>
    <property type="evidence" value="ECO:0007669"/>
    <property type="project" value="RHEA"/>
</dbReference>
<dbReference type="InterPro" id="IPR002569">
    <property type="entry name" value="Met_Sox_Rdtase_MsrA_dom"/>
</dbReference>
<name>A0A2V3UW35_9SPHN</name>
<evidence type="ECO:0000256" key="1">
    <source>
        <dbReference type="ARBA" id="ARBA00023002"/>
    </source>
</evidence>
<dbReference type="HAMAP" id="MF_01401">
    <property type="entry name" value="MsrA"/>
    <property type="match status" value="1"/>
</dbReference>
<reference evidence="6 7" key="1">
    <citation type="submission" date="2018-05" db="EMBL/GenBank/DDBJ databases">
        <title>Genomic Encyclopedia of Type Strains, Phase IV (KMG-IV): sequencing the most valuable type-strain genomes for metagenomic binning, comparative biology and taxonomic classification.</title>
        <authorList>
            <person name="Goeker M."/>
        </authorList>
    </citation>
    <scope>NUCLEOTIDE SEQUENCE [LARGE SCALE GENOMIC DNA]</scope>
    <source>
        <strain evidence="6 7">DSM 3183</strain>
    </source>
</reference>
<dbReference type="NCBIfam" id="TIGR00401">
    <property type="entry name" value="msrA"/>
    <property type="match status" value="1"/>
</dbReference>
<sequence>MNLKARFLPALAGLGLLGVGVALLDTGSAALAAEEARIIPAPRLKAVESGKQRVAIFAGGCFWGVEGVFSHVKGVKSAVSGYHGDTKASATYDAVSGGATRHAEAVRVVYDPAQVSYGQLLQIFFSVVADPTTLNRQGPDRGTQYRTALIPADKSQAQVAKAYIAELDKSGVWQKRIVTAIEPYKTFYPAETYHQDFMFKNPDHPYILRWDAVKVSNFKRTFPALYNARAVRG</sequence>
<dbReference type="PANTHER" id="PTHR43774:SF1">
    <property type="entry name" value="PEPTIDE METHIONINE SULFOXIDE REDUCTASE MSRA 2"/>
    <property type="match status" value="1"/>
</dbReference>
<dbReference type="OrthoDB" id="4174719at2"/>
<keyword evidence="7" id="KW-1185">Reference proteome</keyword>
<comment type="catalytic activity">
    <reaction evidence="2 4">
        <text>L-methionyl-[protein] + [thioredoxin]-disulfide + H2O = L-methionyl-(S)-S-oxide-[protein] + [thioredoxin]-dithiol</text>
        <dbReference type="Rhea" id="RHEA:14217"/>
        <dbReference type="Rhea" id="RHEA-COMP:10698"/>
        <dbReference type="Rhea" id="RHEA-COMP:10700"/>
        <dbReference type="Rhea" id="RHEA-COMP:12313"/>
        <dbReference type="Rhea" id="RHEA-COMP:12315"/>
        <dbReference type="ChEBI" id="CHEBI:15377"/>
        <dbReference type="ChEBI" id="CHEBI:16044"/>
        <dbReference type="ChEBI" id="CHEBI:29950"/>
        <dbReference type="ChEBI" id="CHEBI:44120"/>
        <dbReference type="ChEBI" id="CHEBI:50058"/>
        <dbReference type="EC" id="1.8.4.11"/>
    </reaction>
</comment>
<dbReference type="Gene3D" id="3.30.1060.10">
    <property type="entry name" value="Peptide methionine sulphoxide reductase MsrA"/>
    <property type="match status" value="1"/>
</dbReference>
<dbReference type="Proteomes" id="UP000248014">
    <property type="component" value="Unassembled WGS sequence"/>
</dbReference>
<dbReference type="Pfam" id="PF01625">
    <property type="entry name" value="PMSR"/>
    <property type="match status" value="1"/>
</dbReference>
<dbReference type="AlphaFoldDB" id="A0A2V3UW35"/>
<evidence type="ECO:0000256" key="3">
    <source>
        <dbReference type="ARBA" id="ARBA00048782"/>
    </source>
</evidence>